<dbReference type="EMBL" id="BAABME010004504">
    <property type="protein sequence ID" value="GAA0162598.1"/>
    <property type="molecule type" value="Genomic_DNA"/>
</dbReference>
<accession>A0AAV3QHF8</accession>
<comment type="caution">
    <text evidence="1">The sequence shown here is derived from an EMBL/GenBank/DDBJ whole genome shotgun (WGS) entry which is preliminary data.</text>
</comment>
<proteinExistence type="predicted"/>
<reference evidence="1 2" key="1">
    <citation type="submission" date="2024-01" db="EMBL/GenBank/DDBJ databases">
        <title>The complete chloroplast genome sequence of Lithospermum erythrorhizon: insights into the phylogenetic relationship among Boraginaceae species and the maternal lineages of purple gromwells.</title>
        <authorList>
            <person name="Okada T."/>
            <person name="Watanabe K."/>
        </authorList>
    </citation>
    <scope>NUCLEOTIDE SEQUENCE [LARGE SCALE GENOMIC DNA]</scope>
</reference>
<sequence>MENSYAIATPLQVDWQAYDDNFPLLDDASRYRRLVSRLLYLDFTRPDITHAVHHLSEFMQQPTLNHWNAALYIVKYLKGTIKHGLFYSSQSSLQLQAYSNIDWAR</sequence>
<dbReference type="Proteomes" id="UP001454036">
    <property type="component" value="Unassembled WGS sequence"/>
</dbReference>
<evidence type="ECO:0000313" key="1">
    <source>
        <dbReference type="EMBL" id="GAA0162598.1"/>
    </source>
</evidence>
<dbReference type="AlphaFoldDB" id="A0AAV3QHF8"/>
<protein>
    <submittedName>
        <fullName evidence="1">Uncharacterized protein</fullName>
    </submittedName>
</protein>
<organism evidence="1 2">
    <name type="scientific">Lithospermum erythrorhizon</name>
    <name type="common">Purple gromwell</name>
    <name type="synonym">Lithospermum officinale var. erythrorhizon</name>
    <dbReference type="NCBI Taxonomy" id="34254"/>
    <lineage>
        <taxon>Eukaryota</taxon>
        <taxon>Viridiplantae</taxon>
        <taxon>Streptophyta</taxon>
        <taxon>Embryophyta</taxon>
        <taxon>Tracheophyta</taxon>
        <taxon>Spermatophyta</taxon>
        <taxon>Magnoliopsida</taxon>
        <taxon>eudicotyledons</taxon>
        <taxon>Gunneridae</taxon>
        <taxon>Pentapetalae</taxon>
        <taxon>asterids</taxon>
        <taxon>lamiids</taxon>
        <taxon>Boraginales</taxon>
        <taxon>Boraginaceae</taxon>
        <taxon>Boraginoideae</taxon>
        <taxon>Lithospermeae</taxon>
        <taxon>Lithospermum</taxon>
    </lineage>
</organism>
<dbReference type="PANTHER" id="PTHR11439">
    <property type="entry name" value="GAG-POL-RELATED RETROTRANSPOSON"/>
    <property type="match status" value="1"/>
</dbReference>
<keyword evidence="2" id="KW-1185">Reference proteome</keyword>
<evidence type="ECO:0000313" key="2">
    <source>
        <dbReference type="Proteomes" id="UP001454036"/>
    </source>
</evidence>
<dbReference type="PANTHER" id="PTHR11439:SF470">
    <property type="entry name" value="CYSTEINE-RICH RLK (RECEPTOR-LIKE PROTEIN KINASE) 8"/>
    <property type="match status" value="1"/>
</dbReference>
<gene>
    <name evidence="1" type="ORF">LIER_18657</name>
</gene>
<name>A0AAV3QHF8_LITER</name>